<sequence>MPPKAKYLKQGILLFIFPIILLGIDPSVVNPSEEPEPVYNRADPLAKIGDYPYPTNPLNDRAQGFLLQGKVKNAVTNFGNYITWDFHPAGLWGDYTNLPHVAFLAGVPGHSLSSKYAWTKCGEAPDEDTAMEDSVDVWCSHDAYEAWYTSGDTNFVGIVFNMQNDCGNADGARDCGTWRPDSISKKLDKFFIDGNYQWGLSDDSQELFISIKQSGNTEINPNHSKARIGLVYPWGLRPKLKERTSDFDIYDYGPDNEEWSSDDVYDFYGANVTESWFTRSSSLTDTEWHASTMARVYSHDLEVTSGDIFADTPFSDGGDTYPLLAHSLYSATWPKKLIPETGELEPFWPGWWGDEYYGDDPDSWAVHGIVGCSGTRKDPDCWKEVPGRFISDNDVYMEFDDRW</sequence>
<gene>
    <name evidence="1" type="ORF">METZ01_LOCUS229078</name>
</gene>
<dbReference type="AlphaFoldDB" id="A0A382GN56"/>
<organism evidence="1">
    <name type="scientific">marine metagenome</name>
    <dbReference type="NCBI Taxonomy" id="408172"/>
    <lineage>
        <taxon>unclassified sequences</taxon>
        <taxon>metagenomes</taxon>
        <taxon>ecological metagenomes</taxon>
    </lineage>
</organism>
<evidence type="ECO:0000313" key="1">
    <source>
        <dbReference type="EMBL" id="SVB76224.1"/>
    </source>
</evidence>
<proteinExistence type="predicted"/>
<protein>
    <submittedName>
        <fullName evidence="1">Uncharacterized protein</fullName>
    </submittedName>
</protein>
<dbReference type="EMBL" id="UINC01056329">
    <property type="protein sequence ID" value="SVB76224.1"/>
    <property type="molecule type" value="Genomic_DNA"/>
</dbReference>
<reference evidence="1" key="1">
    <citation type="submission" date="2018-05" db="EMBL/GenBank/DDBJ databases">
        <authorList>
            <person name="Lanie J.A."/>
            <person name="Ng W.-L."/>
            <person name="Kazmierczak K.M."/>
            <person name="Andrzejewski T.M."/>
            <person name="Davidsen T.M."/>
            <person name="Wayne K.J."/>
            <person name="Tettelin H."/>
            <person name="Glass J.I."/>
            <person name="Rusch D."/>
            <person name="Podicherti R."/>
            <person name="Tsui H.-C.T."/>
            <person name="Winkler M.E."/>
        </authorList>
    </citation>
    <scope>NUCLEOTIDE SEQUENCE</scope>
</reference>
<accession>A0A382GN56</accession>
<name>A0A382GN56_9ZZZZ</name>
<feature type="non-terminal residue" evidence="1">
    <location>
        <position position="403"/>
    </location>
</feature>